<feature type="transmembrane region" description="Helical" evidence="1">
    <location>
        <begin position="85"/>
        <end position="103"/>
    </location>
</feature>
<reference evidence="3" key="1">
    <citation type="submission" date="2017-02" db="EMBL/GenBank/DDBJ databases">
        <authorList>
            <person name="Varghese N."/>
            <person name="Submissions S."/>
        </authorList>
    </citation>
    <scope>NUCLEOTIDE SEQUENCE [LARGE SCALE GENOMIC DNA]</scope>
    <source>
        <strain evidence="3">ATCC 700200</strain>
    </source>
</reference>
<organism evidence="2 3">
    <name type="scientific">Prosthecobacter debontii</name>
    <dbReference type="NCBI Taxonomy" id="48467"/>
    <lineage>
        <taxon>Bacteria</taxon>
        <taxon>Pseudomonadati</taxon>
        <taxon>Verrucomicrobiota</taxon>
        <taxon>Verrucomicrobiia</taxon>
        <taxon>Verrucomicrobiales</taxon>
        <taxon>Verrucomicrobiaceae</taxon>
        <taxon>Prosthecobacter</taxon>
    </lineage>
</organism>
<dbReference type="EMBL" id="FUYE01000008">
    <property type="protein sequence ID" value="SKA98085.1"/>
    <property type="molecule type" value="Genomic_DNA"/>
</dbReference>
<proteinExistence type="predicted"/>
<accession>A0A1T4Y9Y6</accession>
<evidence type="ECO:0000256" key="1">
    <source>
        <dbReference type="SAM" id="Phobius"/>
    </source>
</evidence>
<dbReference type="AlphaFoldDB" id="A0A1T4Y9Y6"/>
<feature type="transmembrane region" description="Helical" evidence="1">
    <location>
        <begin position="12"/>
        <end position="37"/>
    </location>
</feature>
<evidence type="ECO:0000313" key="2">
    <source>
        <dbReference type="EMBL" id="SKA98085.1"/>
    </source>
</evidence>
<protein>
    <submittedName>
        <fullName evidence="2">Uncharacterized protein</fullName>
    </submittedName>
</protein>
<keyword evidence="3" id="KW-1185">Reference proteome</keyword>
<evidence type="ECO:0000313" key="3">
    <source>
        <dbReference type="Proteomes" id="UP000190774"/>
    </source>
</evidence>
<name>A0A1T4Y9Y6_9BACT</name>
<dbReference type="Proteomes" id="UP000190774">
    <property type="component" value="Unassembled WGS sequence"/>
</dbReference>
<gene>
    <name evidence="2" type="ORF">SAMN02745166_02676</name>
</gene>
<keyword evidence="1" id="KW-0472">Membrane</keyword>
<keyword evidence="1" id="KW-0812">Transmembrane</keyword>
<feature type="transmembrane region" description="Helical" evidence="1">
    <location>
        <begin position="49"/>
        <end position="79"/>
    </location>
</feature>
<dbReference type="STRING" id="48467.SAMN02745166_02676"/>
<keyword evidence="1" id="KW-1133">Transmembrane helix</keyword>
<sequence>MVVPTATTGMRMVFMCVGAMVVIMPAATFFVIVSMVMTAGGLVIMSMRMMVLVIMVMVATAVVSVVVLMLVVVTAALVFMRASRFAIWAAVIMIMALAASVFCSHGEEIEEPDDGKPDAGD</sequence>